<name>A0AB36JDI6_9BACL</name>
<dbReference type="SUPFAM" id="SSF51306">
    <property type="entry name" value="LexA/Signal peptidase"/>
    <property type="match status" value="1"/>
</dbReference>
<protein>
    <recommendedName>
        <fullName evidence="1">HTH cro/C1-type domain-containing protein</fullName>
    </recommendedName>
</protein>
<dbReference type="InterPro" id="IPR015927">
    <property type="entry name" value="Peptidase_S24_S26A/B/C"/>
</dbReference>
<dbReference type="SUPFAM" id="SSF47413">
    <property type="entry name" value="lambda repressor-like DNA-binding domains"/>
    <property type="match status" value="1"/>
</dbReference>
<dbReference type="InterPro" id="IPR036286">
    <property type="entry name" value="LexA/Signal_pep-like_sf"/>
</dbReference>
<dbReference type="InterPro" id="IPR010982">
    <property type="entry name" value="Lambda_DNA-bd_dom_sf"/>
</dbReference>
<dbReference type="CDD" id="cd06529">
    <property type="entry name" value="S24_LexA-like"/>
    <property type="match status" value="1"/>
</dbReference>
<dbReference type="EMBL" id="MPTO01000013">
    <property type="protein sequence ID" value="OME19519.1"/>
    <property type="molecule type" value="Genomic_DNA"/>
</dbReference>
<evidence type="ECO:0000259" key="1">
    <source>
        <dbReference type="PROSITE" id="PS50943"/>
    </source>
</evidence>
<evidence type="ECO:0000313" key="3">
    <source>
        <dbReference type="Proteomes" id="UP000187323"/>
    </source>
</evidence>
<gene>
    <name evidence="2" type="ORF">BSK47_15900</name>
</gene>
<dbReference type="InterPro" id="IPR001387">
    <property type="entry name" value="Cro/C1-type_HTH"/>
</dbReference>
<dbReference type="PANTHER" id="PTHR33516:SF2">
    <property type="entry name" value="LEXA REPRESSOR-RELATED"/>
    <property type="match status" value="1"/>
</dbReference>
<dbReference type="SMART" id="SM00530">
    <property type="entry name" value="HTH_XRE"/>
    <property type="match status" value="1"/>
</dbReference>
<dbReference type="Proteomes" id="UP000187323">
    <property type="component" value="Unassembled WGS sequence"/>
</dbReference>
<sequence length="216" mass="24616">MARKKFTDYEVNLMKEISINLKKVLMLKGITQLELSERTGVASSTISDYVNGRTLMSMGNLQIISDTLKIAKSDIFPDLFEQHPRFREIPLLGTICAGNGLLADQNIEEYIHYPFPNKKQPDYALRVKGDSMINIGITDGDIVYMRHAQWAEHNGQLVAALVNDSEEGFLKRIHWSENDSQIKLSPENDDYEAKFYVPNQIQICGIYMGHFKISDI</sequence>
<dbReference type="GO" id="GO:0003677">
    <property type="term" value="F:DNA binding"/>
    <property type="evidence" value="ECO:0007669"/>
    <property type="project" value="InterPro"/>
</dbReference>
<dbReference type="Pfam" id="PF01381">
    <property type="entry name" value="HTH_3"/>
    <property type="match status" value="1"/>
</dbReference>
<dbReference type="Gene3D" id="2.10.109.10">
    <property type="entry name" value="Umud Fragment, subunit A"/>
    <property type="match status" value="1"/>
</dbReference>
<accession>A0AB36JDI6</accession>
<dbReference type="Pfam" id="PF00717">
    <property type="entry name" value="Peptidase_S24"/>
    <property type="match status" value="1"/>
</dbReference>
<proteinExistence type="predicted"/>
<reference evidence="2 3" key="1">
    <citation type="submission" date="2016-10" db="EMBL/GenBank/DDBJ databases">
        <title>Paenibacillus species isolates.</title>
        <authorList>
            <person name="Beno S.M."/>
        </authorList>
    </citation>
    <scope>NUCLEOTIDE SEQUENCE [LARGE SCALE GENOMIC DNA]</scope>
    <source>
        <strain evidence="2 3">FSL H7-0918</strain>
    </source>
</reference>
<dbReference type="InterPro" id="IPR039418">
    <property type="entry name" value="LexA-like"/>
</dbReference>
<dbReference type="AlphaFoldDB" id="A0AB36JDI6"/>
<comment type="caution">
    <text evidence="2">The sequence shown here is derived from an EMBL/GenBank/DDBJ whole genome shotgun (WGS) entry which is preliminary data.</text>
</comment>
<dbReference type="Gene3D" id="1.10.260.40">
    <property type="entry name" value="lambda repressor-like DNA-binding domains"/>
    <property type="match status" value="1"/>
</dbReference>
<organism evidence="2 3">
    <name type="scientific">Paenibacillus odorifer</name>
    <dbReference type="NCBI Taxonomy" id="189426"/>
    <lineage>
        <taxon>Bacteria</taxon>
        <taxon>Bacillati</taxon>
        <taxon>Bacillota</taxon>
        <taxon>Bacilli</taxon>
        <taxon>Bacillales</taxon>
        <taxon>Paenibacillaceae</taxon>
        <taxon>Paenibacillus</taxon>
    </lineage>
</organism>
<evidence type="ECO:0000313" key="2">
    <source>
        <dbReference type="EMBL" id="OME19519.1"/>
    </source>
</evidence>
<dbReference type="PROSITE" id="PS50943">
    <property type="entry name" value="HTH_CROC1"/>
    <property type="match status" value="1"/>
</dbReference>
<dbReference type="CDD" id="cd00093">
    <property type="entry name" value="HTH_XRE"/>
    <property type="match status" value="1"/>
</dbReference>
<dbReference type="InterPro" id="IPR050077">
    <property type="entry name" value="LexA_repressor"/>
</dbReference>
<dbReference type="PANTHER" id="PTHR33516">
    <property type="entry name" value="LEXA REPRESSOR"/>
    <property type="match status" value="1"/>
</dbReference>
<feature type="domain" description="HTH cro/C1-type" evidence="1">
    <location>
        <begin position="21"/>
        <end position="75"/>
    </location>
</feature>